<evidence type="ECO:0000259" key="6">
    <source>
        <dbReference type="SMART" id="SM00363"/>
    </source>
</evidence>
<dbReference type="GO" id="GO:0120159">
    <property type="term" value="F:rRNA pseudouridine synthase activity"/>
    <property type="evidence" value="ECO:0007669"/>
    <property type="project" value="UniProtKB-ARBA"/>
</dbReference>
<dbReference type="Pfam" id="PF00849">
    <property type="entry name" value="PseudoU_synth_2"/>
    <property type="match status" value="1"/>
</dbReference>
<dbReference type="GO" id="GO:0000455">
    <property type="term" value="P:enzyme-directed rRNA pseudouridine synthesis"/>
    <property type="evidence" value="ECO:0007669"/>
    <property type="project" value="UniProtKB-ARBA"/>
</dbReference>
<dbReference type="InterPro" id="IPR050343">
    <property type="entry name" value="RsuA_PseudoU_synthase"/>
</dbReference>
<dbReference type="STRING" id="1168289.GCA_000259075_03741"/>
<dbReference type="PROSITE" id="PS01149">
    <property type="entry name" value="PSI_RSU"/>
    <property type="match status" value="1"/>
</dbReference>
<dbReference type="Proteomes" id="UP000252733">
    <property type="component" value="Unassembled WGS sequence"/>
</dbReference>
<dbReference type="InterPro" id="IPR000748">
    <property type="entry name" value="PsdUridine_synth_RsuA/RluB/E/F"/>
</dbReference>
<feature type="domain" description="RNA-binding S4" evidence="6">
    <location>
        <begin position="57"/>
        <end position="118"/>
    </location>
</feature>
<dbReference type="SMART" id="SM00363">
    <property type="entry name" value="S4"/>
    <property type="match status" value="1"/>
</dbReference>
<evidence type="ECO:0000256" key="5">
    <source>
        <dbReference type="SAM" id="MobiDB-lite"/>
    </source>
</evidence>
<accession>A0A2T0WI28</accession>
<dbReference type="RefSeq" id="WP_106154847.1">
    <property type="nucleotide sequence ID" value="NZ_PVTS01000040.1"/>
</dbReference>
<evidence type="ECO:0000256" key="3">
    <source>
        <dbReference type="PROSITE-ProRule" id="PRU00182"/>
    </source>
</evidence>
<comment type="similarity">
    <text evidence="1 4">Belongs to the pseudouridine synthase RsuA family.</text>
</comment>
<evidence type="ECO:0000313" key="8">
    <source>
        <dbReference type="Proteomes" id="UP000252733"/>
    </source>
</evidence>
<dbReference type="Gene3D" id="3.10.290.10">
    <property type="entry name" value="RNA-binding S4 domain"/>
    <property type="match status" value="1"/>
</dbReference>
<protein>
    <recommendedName>
        <fullName evidence="4">Pseudouridine synthase</fullName>
        <ecNumber evidence="4">5.4.99.-</ecNumber>
    </recommendedName>
</protein>
<evidence type="ECO:0000256" key="4">
    <source>
        <dbReference type="RuleBase" id="RU003887"/>
    </source>
</evidence>
<dbReference type="FunFam" id="3.10.290.10:FF:000003">
    <property type="entry name" value="Pseudouridine synthase"/>
    <property type="match status" value="1"/>
</dbReference>
<evidence type="ECO:0000256" key="1">
    <source>
        <dbReference type="ARBA" id="ARBA00008348"/>
    </source>
</evidence>
<dbReference type="CDD" id="cd00165">
    <property type="entry name" value="S4"/>
    <property type="match status" value="1"/>
</dbReference>
<dbReference type="AlphaFoldDB" id="A0A2T0WI28"/>
<keyword evidence="2 4" id="KW-0413">Isomerase</keyword>
<keyword evidence="8" id="KW-1185">Reference proteome</keyword>
<dbReference type="PANTHER" id="PTHR47683:SF2">
    <property type="entry name" value="RNA-BINDING S4 DOMAIN-CONTAINING PROTEIN"/>
    <property type="match status" value="1"/>
</dbReference>
<name>A0A2T0WI28_9BACT</name>
<sequence length="292" mass="33554">MAKKGRIPGKYTNNERRSRNDRFQEGHKAKNTKTPGSKEHYSKEERIAYKKSNPEKMRINKFISNSGLCSRREADTLISKGEIKVNGKVVTELGMTVTTNDTVEYQGKKLNPEKKVYMLLNKPKDTVTTSKDPEGRKTVIEIVRNACPERVYPVGRLDRNTTGVLLLTNDGDLSKKLTHPSFEAKKIYHVFLNKPLETKDLESIKKGVELEDGLIKPDAVNYVDNDPMQAGIEIHSGKNRIVRRIFEHFDYRVEKLDRVFFAGLTKKNLPRGKWRFLSEKEVRFLKSELSAK</sequence>
<dbReference type="PROSITE" id="PS50889">
    <property type="entry name" value="S4"/>
    <property type="match status" value="1"/>
</dbReference>
<dbReference type="InterPro" id="IPR002942">
    <property type="entry name" value="S4_RNA-bd"/>
</dbReference>
<dbReference type="SUPFAM" id="SSF55174">
    <property type="entry name" value="Alpha-L RNA-binding motif"/>
    <property type="match status" value="1"/>
</dbReference>
<organism evidence="7 8">
    <name type="scientific">Marinilabilia salmonicolor</name>
    <dbReference type="NCBI Taxonomy" id="989"/>
    <lineage>
        <taxon>Bacteria</taxon>
        <taxon>Pseudomonadati</taxon>
        <taxon>Bacteroidota</taxon>
        <taxon>Bacteroidia</taxon>
        <taxon>Marinilabiliales</taxon>
        <taxon>Marinilabiliaceae</taxon>
        <taxon>Marinilabilia</taxon>
    </lineage>
</organism>
<dbReference type="EC" id="5.4.99.-" evidence="4"/>
<reference evidence="7 8" key="1">
    <citation type="submission" date="2018-07" db="EMBL/GenBank/DDBJ databases">
        <title>Freshwater and sediment microbial communities from various areas in North America, analyzing microbe dynamics in response to fracking.</title>
        <authorList>
            <person name="Lamendella R."/>
        </authorList>
    </citation>
    <scope>NUCLEOTIDE SEQUENCE [LARGE SCALE GENOMIC DNA]</scope>
    <source>
        <strain evidence="7 8">160A</strain>
    </source>
</reference>
<dbReference type="InterPro" id="IPR006145">
    <property type="entry name" value="PsdUridine_synth_RsuA/RluA"/>
</dbReference>
<dbReference type="CDD" id="cd02870">
    <property type="entry name" value="PseudoU_synth_RsuA_like"/>
    <property type="match status" value="1"/>
</dbReference>
<dbReference type="InterPro" id="IPR020103">
    <property type="entry name" value="PsdUridine_synth_cat_dom_sf"/>
</dbReference>
<dbReference type="InterPro" id="IPR036986">
    <property type="entry name" value="S4_RNA-bd_sf"/>
</dbReference>
<feature type="compositionally biased region" description="Basic and acidic residues" evidence="5">
    <location>
        <begin position="13"/>
        <end position="28"/>
    </location>
</feature>
<gene>
    <name evidence="7" type="ORF">DFO77_1524</name>
</gene>
<dbReference type="PANTHER" id="PTHR47683">
    <property type="entry name" value="PSEUDOURIDINE SYNTHASE FAMILY PROTEIN-RELATED"/>
    <property type="match status" value="1"/>
</dbReference>
<proteinExistence type="inferred from homology"/>
<dbReference type="InterPro" id="IPR018496">
    <property type="entry name" value="PsdUridine_synth_RsuA/RluB_CS"/>
</dbReference>
<dbReference type="InterPro" id="IPR042092">
    <property type="entry name" value="PsdUridine_s_RsuA/RluB/E/F_cat"/>
</dbReference>
<evidence type="ECO:0000256" key="2">
    <source>
        <dbReference type="ARBA" id="ARBA00023235"/>
    </source>
</evidence>
<feature type="region of interest" description="Disordered" evidence="5">
    <location>
        <begin position="1"/>
        <end position="43"/>
    </location>
</feature>
<keyword evidence="3" id="KW-0694">RNA-binding</keyword>
<evidence type="ECO:0000313" key="7">
    <source>
        <dbReference type="EMBL" id="RCW22103.1"/>
    </source>
</evidence>
<dbReference type="InterPro" id="IPR020094">
    <property type="entry name" value="TruA/RsuA/RluB/E/F_N"/>
</dbReference>
<dbReference type="SUPFAM" id="SSF55120">
    <property type="entry name" value="Pseudouridine synthase"/>
    <property type="match status" value="1"/>
</dbReference>
<dbReference type="Pfam" id="PF01479">
    <property type="entry name" value="S4"/>
    <property type="match status" value="1"/>
</dbReference>
<dbReference type="Gene3D" id="3.30.70.1560">
    <property type="entry name" value="Alpha-L RNA-binding motif"/>
    <property type="match status" value="1"/>
</dbReference>
<dbReference type="NCBIfam" id="TIGR00093">
    <property type="entry name" value="pseudouridine synthase"/>
    <property type="match status" value="1"/>
</dbReference>
<dbReference type="Gene3D" id="3.30.70.580">
    <property type="entry name" value="Pseudouridine synthase I, catalytic domain, N-terminal subdomain"/>
    <property type="match status" value="1"/>
</dbReference>
<dbReference type="OrthoDB" id="9807213at2"/>
<dbReference type="EMBL" id="QPIZ01000052">
    <property type="protein sequence ID" value="RCW22103.1"/>
    <property type="molecule type" value="Genomic_DNA"/>
</dbReference>
<dbReference type="GO" id="GO:0003723">
    <property type="term" value="F:RNA binding"/>
    <property type="evidence" value="ECO:0007669"/>
    <property type="project" value="UniProtKB-KW"/>
</dbReference>
<comment type="caution">
    <text evidence="7">The sequence shown here is derived from an EMBL/GenBank/DDBJ whole genome shotgun (WGS) entry which is preliminary data.</text>
</comment>